<proteinExistence type="predicted"/>
<evidence type="ECO:0000259" key="4">
    <source>
        <dbReference type="Pfam" id="PF00881"/>
    </source>
</evidence>
<feature type="domain" description="Nitroreductase" evidence="4">
    <location>
        <begin position="13"/>
        <end position="182"/>
    </location>
</feature>
<dbReference type="EMBL" id="JRPQ01000060">
    <property type="protein sequence ID" value="KGI22686.1"/>
    <property type="molecule type" value="Genomic_DNA"/>
</dbReference>
<dbReference type="Pfam" id="PF00881">
    <property type="entry name" value="Nitroreductase"/>
    <property type="match status" value="1"/>
</dbReference>
<dbReference type="PANTHER" id="PTHR43035">
    <property type="entry name" value="FATTY ACID REPRESSION MUTANT PROTEIN 2-RELATED"/>
    <property type="match status" value="1"/>
</dbReference>
<dbReference type="SUPFAM" id="SSF55469">
    <property type="entry name" value="FMN-dependent nitroreductase-like"/>
    <property type="match status" value="1"/>
</dbReference>
<comment type="caution">
    <text evidence="5">The sequence shown here is derived from an EMBL/GenBank/DDBJ whole genome shotgun (WGS) entry which is preliminary data.</text>
</comment>
<dbReference type="FunFam" id="3.40.109.10:FF:000001">
    <property type="entry name" value="Nitroreductase family"/>
    <property type="match status" value="1"/>
</dbReference>
<dbReference type="InterPro" id="IPR033877">
    <property type="entry name" value="Frm2/Hbn1"/>
</dbReference>
<dbReference type="PANTHER" id="PTHR43035:SF1">
    <property type="entry name" value="FATTY ACID REPRESSION MUTANT PROTEIN 2-RELATED"/>
    <property type="match status" value="1"/>
</dbReference>
<dbReference type="InterPro" id="IPR029479">
    <property type="entry name" value="Nitroreductase"/>
</dbReference>
<dbReference type="Proteomes" id="UP000029723">
    <property type="component" value="Unassembled WGS sequence"/>
</dbReference>
<protein>
    <submittedName>
        <fullName evidence="5">Nitroreductase</fullName>
    </submittedName>
</protein>
<name>A0A098YTS8_9BACT</name>
<keyword evidence="2" id="KW-0963">Cytoplasm</keyword>
<keyword evidence="3" id="KW-0560">Oxidoreductase</keyword>
<organism evidence="5 6">
    <name type="scientific">Hoylesella timonensis S9-PR14</name>
    <dbReference type="NCBI Taxonomy" id="1401062"/>
    <lineage>
        <taxon>Bacteria</taxon>
        <taxon>Pseudomonadati</taxon>
        <taxon>Bacteroidota</taxon>
        <taxon>Bacteroidia</taxon>
        <taxon>Bacteroidales</taxon>
        <taxon>Prevotellaceae</taxon>
        <taxon>Hoylesella</taxon>
    </lineage>
</organism>
<dbReference type="Gene3D" id="3.40.109.10">
    <property type="entry name" value="NADH Oxidase"/>
    <property type="match status" value="1"/>
</dbReference>
<dbReference type="GO" id="GO:0034599">
    <property type="term" value="P:cellular response to oxidative stress"/>
    <property type="evidence" value="ECO:0007669"/>
    <property type="project" value="InterPro"/>
</dbReference>
<dbReference type="AlphaFoldDB" id="A0A098YTS8"/>
<evidence type="ECO:0000256" key="1">
    <source>
        <dbReference type="ARBA" id="ARBA00004496"/>
    </source>
</evidence>
<accession>A0A098YTS8</accession>
<dbReference type="CDD" id="cd02140">
    <property type="entry name" value="Frm2-like"/>
    <property type="match status" value="1"/>
</dbReference>
<sequence>MKMKTSRTFLDAIAHRRSYYALKNESPISDDAIREIVECTIKHVPSPFNSQSTRLVVLLGEHHQKVWELTKDVLRERIAPEKFAQTEQKINASFQSGYGTILYYEDQSVVRGLQEKFPSYADNFPIWSEQTNGMHQLTLWTALEDAGFGASIQHYNPLIDEVVAKEFQIHPDWKLRAQMPFGVPAAEPQEKTFEPLDKRLRFLK</sequence>
<dbReference type="GO" id="GO:0005737">
    <property type="term" value="C:cytoplasm"/>
    <property type="evidence" value="ECO:0007669"/>
    <property type="project" value="UniProtKB-SubCell"/>
</dbReference>
<evidence type="ECO:0000256" key="3">
    <source>
        <dbReference type="ARBA" id="ARBA00023002"/>
    </source>
</evidence>
<dbReference type="GO" id="GO:0016491">
    <property type="term" value="F:oxidoreductase activity"/>
    <property type="evidence" value="ECO:0007669"/>
    <property type="project" value="UniProtKB-KW"/>
</dbReference>
<comment type="subcellular location">
    <subcellularLocation>
        <location evidence="1">Cytoplasm</location>
    </subcellularLocation>
</comment>
<reference evidence="5 6" key="1">
    <citation type="submission" date="2014-07" db="EMBL/GenBank/DDBJ databases">
        <authorList>
            <person name="McCorrison J."/>
            <person name="Sanka R."/>
            <person name="Torralba M."/>
            <person name="Gillis M."/>
            <person name="Haft D.H."/>
            <person name="Methe B."/>
            <person name="Sutton G."/>
            <person name="Nelson K.E."/>
        </authorList>
    </citation>
    <scope>NUCLEOTIDE SEQUENCE [LARGE SCALE GENOMIC DNA]</scope>
    <source>
        <strain evidence="5 6">S9-PR14</strain>
    </source>
</reference>
<gene>
    <name evidence="5" type="ORF">HMPREF9304_03050</name>
</gene>
<evidence type="ECO:0000313" key="5">
    <source>
        <dbReference type="EMBL" id="KGI22686.1"/>
    </source>
</evidence>
<evidence type="ECO:0000313" key="6">
    <source>
        <dbReference type="Proteomes" id="UP000029723"/>
    </source>
</evidence>
<dbReference type="InterPro" id="IPR000415">
    <property type="entry name" value="Nitroreductase-like"/>
</dbReference>
<evidence type="ECO:0000256" key="2">
    <source>
        <dbReference type="ARBA" id="ARBA00022490"/>
    </source>
</evidence>